<dbReference type="Pfam" id="PF05620">
    <property type="entry name" value="TMEM208_SND2"/>
    <property type="match status" value="1"/>
</dbReference>
<dbReference type="PANTHER" id="PTHR13505">
    <property type="entry name" value="TRANSMEMBRANE PROTEIN 208"/>
    <property type="match status" value="1"/>
</dbReference>
<organism evidence="10 11">
    <name type="scientific">Microctonus aethiopoides</name>
    <dbReference type="NCBI Taxonomy" id="144406"/>
    <lineage>
        <taxon>Eukaryota</taxon>
        <taxon>Metazoa</taxon>
        <taxon>Ecdysozoa</taxon>
        <taxon>Arthropoda</taxon>
        <taxon>Hexapoda</taxon>
        <taxon>Insecta</taxon>
        <taxon>Pterygota</taxon>
        <taxon>Neoptera</taxon>
        <taxon>Endopterygota</taxon>
        <taxon>Hymenoptera</taxon>
        <taxon>Apocrita</taxon>
        <taxon>Ichneumonoidea</taxon>
        <taxon>Braconidae</taxon>
        <taxon>Euphorinae</taxon>
        <taxon>Microctonus</taxon>
    </lineage>
</organism>
<keyword evidence="5" id="KW-0256">Endoplasmic reticulum</keyword>
<name>A0AA39FWE3_9HYME</name>
<dbReference type="EMBL" id="JAQQBS010000001">
    <property type="protein sequence ID" value="KAK0176705.1"/>
    <property type="molecule type" value="Genomic_DNA"/>
</dbReference>
<dbReference type="PANTHER" id="PTHR13505:SF7">
    <property type="entry name" value="TRANSMEMBRANE PROTEIN 208"/>
    <property type="match status" value="1"/>
</dbReference>
<evidence type="ECO:0000256" key="3">
    <source>
        <dbReference type="ARBA" id="ARBA00015033"/>
    </source>
</evidence>
<evidence type="ECO:0000256" key="6">
    <source>
        <dbReference type="ARBA" id="ARBA00022989"/>
    </source>
</evidence>
<comment type="subcellular location">
    <subcellularLocation>
        <location evidence="1">Endoplasmic reticulum membrane</location>
        <topology evidence="1">Multi-pass membrane protein</topology>
    </subcellularLocation>
</comment>
<dbReference type="InterPro" id="IPR008506">
    <property type="entry name" value="SND2/TMEM208"/>
</dbReference>
<keyword evidence="6 9" id="KW-1133">Transmembrane helix</keyword>
<sequence length="173" mass="19825">MAPPIKSTKVATRGAKLIVEENASTLNFYRNMVFGAAGLYLTVIITFFEFTMLTIFLTLLSGITYIASYQFMAYIAKPKYSESGQLLESGVDLNMEGGIAEHVKDLIILTAGCQVASLISNYFWLFWLLAPVRAFYMLWIKVLSPWFFSEPQEQPEINEKKQRKLERKMARRQ</sequence>
<feature type="transmembrane region" description="Helical" evidence="9">
    <location>
        <begin position="122"/>
        <end position="140"/>
    </location>
</feature>
<dbReference type="GO" id="GO:0005789">
    <property type="term" value="C:endoplasmic reticulum membrane"/>
    <property type="evidence" value="ECO:0007669"/>
    <property type="project" value="UniProtKB-SubCell"/>
</dbReference>
<feature type="compositionally biased region" description="Basic residues" evidence="8">
    <location>
        <begin position="161"/>
        <end position="173"/>
    </location>
</feature>
<evidence type="ECO:0000256" key="1">
    <source>
        <dbReference type="ARBA" id="ARBA00004477"/>
    </source>
</evidence>
<evidence type="ECO:0000313" key="10">
    <source>
        <dbReference type="EMBL" id="KAK0176705.1"/>
    </source>
</evidence>
<comment type="similarity">
    <text evidence="2">Belongs to the TMEM208 family.</text>
</comment>
<evidence type="ECO:0000256" key="7">
    <source>
        <dbReference type="ARBA" id="ARBA00023136"/>
    </source>
</evidence>
<proteinExistence type="inferred from homology"/>
<feature type="region of interest" description="Disordered" evidence="8">
    <location>
        <begin position="153"/>
        <end position="173"/>
    </location>
</feature>
<feature type="transmembrane region" description="Helical" evidence="9">
    <location>
        <begin position="55"/>
        <end position="76"/>
    </location>
</feature>
<dbReference type="Proteomes" id="UP001168990">
    <property type="component" value="Unassembled WGS sequence"/>
</dbReference>
<accession>A0AA39FWE3</accession>
<dbReference type="AlphaFoldDB" id="A0AA39FWE3"/>
<keyword evidence="7 9" id="KW-0472">Membrane</keyword>
<evidence type="ECO:0000256" key="8">
    <source>
        <dbReference type="SAM" id="MobiDB-lite"/>
    </source>
</evidence>
<evidence type="ECO:0000256" key="2">
    <source>
        <dbReference type="ARBA" id="ARBA00009950"/>
    </source>
</evidence>
<feature type="transmembrane region" description="Helical" evidence="9">
    <location>
        <begin position="28"/>
        <end position="48"/>
    </location>
</feature>
<evidence type="ECO:0000256" key="5">
    <source>
        <dbReference type="ARBA" id="ARBA00022824"/>
    </source>
</evidence>
<keyword evidence="11" id="KW-1185">Reference proteome</keyword>
<protein>
    <recommendedName>
        <fullName evidence="3">Transmembrane protein 208</fullName>
    </recommendedName>
</protein>
<dbReference type="GO" id="GO:0005773">
    <property type="term" value="C:vacuole"/>
    <property type="evidence" value="ECO:0007669"/>
    <property type="project" value="GOC"/>
</dbReference>
<evidence type="ECO:0000256" key="9">
    <source>
        <dbReference type="SAM" id="Phobius"/>
    </source>
</evidence>
<evidence type="ECO:0000256" key="4">
    <source>
        <dbReference type="ARBA" id="ARBA00022692"/>
    </source>
</evidence>
<reference evidence="10" key="2">
    <citation type="submission" date="2023-03" db="EMBL/GenBank/DDBJ databases">
        <authorList>
            <person name="Inwood S.N."/>
            <person name="Skelly J.G."/>
            <person name="Guhlin J."/>
            <person name="Harrop T.W.R."/>
            <person name="Goldson S.G."/>
            <person name="Dearden P.K."/>
        </authorList>
    </citation>
    <scope>NUCLEOTIDE SEQUENCE</scope>
    <source>
        <strain evidence="10">Irish</strain>
        <tissue evidence="10">Whole body</tissue>
    </source>
</reference>
<dbReference type="GO" id="GO:0006624">
    <property type="term" value="P:vacuolar protein processing"/>
    <property type="evidence" value="ECO:0007669"/>
    <property type="project" value="TreeGrafter"/>
</dbReference>
<evidence type="ECO:0000313" key="11">
    <source>
        <dbReference type="Proteomes" id="UP001168990"/>
    </source>
</evidence>
<keyword evidence="4 9" id="KW-0812">Transmembrane</keyword>
<comment type="caution">
    <text evidence="10">The sequence shown here is derived from an EMBL/GenBank/DDBJ whole genome shotgun (WGS) entry which is preliminary data.</text>
</comment>
<reference evidence="10" key="1">
    <citation type="journal article" date="2023" name="bioRxiv">
        <title>Scaffold-level genome assemblies of two parasitoid biocontrol wasps reveal the parthenogenesis mechanism and an associated novel virus.</title>
        <authorList>
            <person name="Inwood S."/>
            <person name="Skelly J."/>
            <person name="Guhlin J."/>
            <person name="Harrop T."/>
            <person name="Goldson S."/>
            <person name="Dearden P."/>
        </authorList>
    </citation>
    <scope>NUCLEOTIDE SEQUENCE</scope>
    <source>
        <strain evidence="10">Irish</strain>
        <tissue evidence="10">Whole body</tissue>
    </source>
</reference>
<gene>
    <name evidence="10" type="ORF">PV328_000816</name>
</gene>